<organism evidence="2">
    <name type="scientific">marine sediment metagenome</name>
    <dbReference type="NCBI Taxonomy" id="412755"/>
    <lineage>
        <taxon>unclassified sequences</taxon>
        <taxon>metagenomes</taxon>
        <taxon>ecological metagenomes</taxon>
    </lineage>
</organism>
<dbReference type="EMBL" id="LAZR01011106">
    <property type="protein sequence ID" value="KKM63391.1"/>
    <property type="molecule type" value="Genomic_DNA"/>
</dbReference>
<dbReference type="AlphaFoldDB" id="A0A0F9JLW5"/>
<reference evidence="2" key="1">
    <citation type="journal article" date="2015" name="Nature">
        <title>Complex archaea that bridge the gap between prokaryotes and eukaryotes.</title>
        <authorList>
            <person name="Spang A."/>
            <person name="Saw J.H."/>
            <person name="Jorgensen S.L."/>
            <person name="Zaremba-Niedzwiedzka K."/>
            <person name="Martijn J."/>
            <person name="Lind A.E."/>
            <person name="van Eijk R."/>
            <person name="Schleper C."/>
            <person name="Guy L."/>
            <person name="Ettema T.J."/>
        </authorList>
    </citation>
    <scope>NUCLEOTIDE SEQUENCE</scope>
</reference>
<evidence type="ECO:0000256" key="1">
    <source>
        <dbReference type="SAM" id="MobiDB-lite"/>
    </source>
</evidence>
<protein>
    <submittedName>
        <fullName evidence="2">Uncharacterized protein</fullName>
    </submittedName>
</protein>
<sequence length="121" mass="13051">MGSNELYSIEVALTYIDGEAVMLVQSAPTNDYDSGLEANAWINRARTGRCRAVLVTPINGAGAGQPEDAEVRPEPRCPMTDCTFGPDHDLPHQDKAGEMWDELDVLGARVVIPAKRKASPA</sequence>
<comment type="caution">
    <text evidence="2">The sequence shown here is derived from an EMBL/GenBank/DDBJ whole genome shotgun (WGS) entry which is preliminary data.</text>
</comment>
<proteinExistence type="predicted"/>
<feature type="region of interest" description="Disordered" evidence="1">
    <location>
        <begin position="59"/>
        <end position="94"/>
    </location>
</feature>
<gene>
    <name evidence="2" type="ORF">LCGC14_1511950</name>
</gene>
<evidence type="ECO:0000313" key="2">
    <source>
        <dbReference type="EMBL" id="KKM63391.1"/>
    </source>
</evidence>
<name>A0A0F9JLW5_9ZZZZ</name>
<accession>A0A0F9JLW5</accession>